<feature type="domain" description="HTH cro/C1-type" evidence="2">
    <location>
        <begin position="29"/>
        <end position="83"/>
    </location>
</feature>
<evidence type="ECO:0000313" key="3">
    <source>
        <dbReference type="EMBL" id="CDM04427.1"/>
    </source>
</evidence>
<keyword evidence="1" id="KW-0238">DNA-binding</keyword>
<reference evidence="3 4" key="1">
    <citation type="submission" date="2013-12" db="EMBL/GenBank/DDBJ databases">
        <title>Improved hybrid genome assemblies of Bacteroides xylanisolvens SD CC 1b and Bacteroides xylanisolvens SD CC 2a using Illumina and 454 Sequencing.</title>
        <authorList>
            <person name="Ramaraj T."/>
            <person name="Sundararajan A."/>
            <person name="Mudge J."/>
            <person name="Schilkey F.D."/>
            <person name="Delvecchio V."/>
            <person name="Donlon M."/>
            <person name="Ziemer C."/>
        </authorList>
    </citation>
    <scope>NUCLEOTIDE SEQUENCE [LARGE SCALE GENOMIC DNA]</scope>
</reference>
<dbReference type="InterPro" id="IPR014710">
    <property type="entry name" value="RmlC-like_jellyroll"/>
</dbReference>
<dbReference type="Gene3D" id="2.60.120.10">
    <property type="entry name" value="Jelly Rolls"/>
    <property type="match status" value="1"/>
</dbReference>
<evidence type="ECO:0000259" key="2">
    <source>
        <dbReference type="PROSITE" id="PS50943"/>
    </source>
</evidence>
<dbReference type="InterPro" id="IPR011051">
    <property type="entry name" value="RmlC_Cupin_sf"/>
</dbReference>
<dbReference type="SMART" id="SM00530">
    <property type="entry name" value="HTH_XRE"/>
    <property type="match status" value="1"/>
</dbReference>
<dbReference type="GO" id="GO:0003700">
    <property type="term" value="F:DNA-binding transcription factor activity"/>
    <property type="evidence" value="ECO:0007669"/>
    <property type="project" value="TreeGrafter"/>
</dbReference>
<dbReference type="PANTHER" id="PTHR46797:SF19">
    <property type="entry name" value="BLL2473 PROTEIN"/>
    <property type="match status" value="1"/>
</dbReference>
<sequence length="209" mass="23801">MQLNYYNLSPLITKMLSKWIQVRLLAKKIKALREDKSISIEELAQRSGLAIEQIERIENNIDIPSLAPLIKIARVLGVRLGTFLDDQDEVGPVVCRKKEAKDAISFSNNAIHSRKHMEYHSLSKSKADRHMEPFIIDVMPTQDTDFVLSSHEGEEFIMVMEGIMEISYGKNTYLLEEGDSIYYDSIVPHHVHAYEGQAAKILAVVYTPI</sequence>
<organism evidence="3 4">
    <name type="scientific">Bacteroides xylanisolvens SD CC 1b</name>
    <dbReference type="NCBI Taxonomy" id="702447"/>
    <lineage>
        <taxon>Bacteria</taxon>
        <taxon>Pseudomonadati</taxon>
        <taxon>Bacteroidota</taxon>
        <taxon>Bacteroidia</taxon>
        <taxon>Bacteroidales</taxon>
        <taxon>Bacteroidaceae</taxon>
        <taxon>Bacteroides</taxon>
    </lineage>
</organism>
<dbReference type="SUPFAM" id="SSF51182">
    <property type="entry name" value="RmlC-like cupins"/>
    <property type="match status" value="1"/>
</dbReference>
<gene>
    <name evidence="3" type="ORF">BN890_20020</name>
</gene>
<dbReference type="PROSITE" id="PS50943">
    <property type="entry name" value="HTH_CROC1"/>
    <property type="match status" value="1"/>
</dbReference>
<dbReference type="Pfam" id="PF07883">
    <property type="entry name" value="Cupin_2"/>
    <property type="match status" value="1"/>
</dbReference>
<dbReference type="InterPro" id="IPR013096">
    <property type="entry name" value="Cupin_2"/>
</dbReference>
<evidence type="ECO:0000256" key="1">
    <source>
        <dbReference type="ARBA" id="ARBA00023125"/>
    </source>
</evidence>
<dbReference type="AlphaFoldDB" id="W6P901"/>
<name>W6P901_9BACE</name>
<dbReference type="Proteomes" id="UP000019380">
    <property type="component" value="Unassembled WGS sequence"/>
</dbReference>
<dbReference type="GO" id="GO:0003677">
    <property type="term" value="F:DNA binding"/>
    <property type="evidence" value="ECO:0007669"/>
    <property type="project" value="UniProtKB-KW"/>
</dbReference>
<dbReference type="EMBL" id="CBXG010000020">
    <property type="protein sequence ID" value="CDM04427.1"/>
    <property type="molecule type" value="Genomic_DNA"/>
</dbReference>
<dbReference type="SUPFAM" id="SSF47413">
    <property type="entry name" value="lambda repressor-like DNA-binding domains"/>
    <property type="match status" value="1"/>
</dbReference>
<protein>
    <submittedName>
        <fullName evidence="3">Transcriptional regulator, MerR family</fullName>
    </submittedName>
</protein>
<dbReference type="CDD" id="cd02209">
    <property type="entry name" value="cupin_XRE_C"/>
    <property type="match status" value="1"/>
</dbReference>
<accession>W6P901</accession>
<proteinExistence type="predicted"/>
<dbReference type="InterPro" id="IPR001387">
    <property type="entry name" value="Cro/C1-type_HTH"/>
</dbReference>
<comment type="caution">
    <text evidence="3">The sequence shown here is derived from an EMBL/GenBank/DDBJ whole genome shotgun (WGS) entry which is preliminary data.</text>
</comment>
<dbReference type="InterPro" id="IPR050807">
    <property type="entry name" value="TransReg_Diox_bact_type"/>
</dbReference>
<dbReference type="GO" id="GO:0005829">
    <property type="term" value="C:cytosol"/>
    <property type="evidence" value="ECO:0007669"/>
    <property type="project" value="TreeGrafter"/>
</dbReference>
<dbReference type="Gene3D" id="1.10.260.40">
    <property type="entry name" value="lambda repressor-like DNA-binding domains"/>
    <property type="match status" value="1"/>
</dbReference>
<evidence type="ECO:0000313" key="4">
    <source>
        <dbReference type="Proteomes" id="UP000019380"/>
    </source>
</evidence>
<dbReference type="PANTHER" id="PTHR46797">
    <property type="entry name" value="HTH-TYPE TRANSCRIPTIONAL REGULATOR"/>
    <property type="match status" value="1"/>
</dbReference>
<dbReference type="InterPro" id="IPR010982">
    <property type="entry name" value="Lambda_DNA-bd_dom_sf"/>
</dbReference>
<dbReference type="CDD" id="cd00093">
    <property type="entry name" value="HTH_XRE"/>
    <property type="match status" value="1"/>
</dbReference>
<dbReference type="Pfam" id="PF01381">
    <property type="entry name" value="HTH_3"/>
    <property type="match status" value="1"/>
</dbReference>